<evidence type="ECO:0000256" key="3">
    <source>
        <dbReference type="ARBA" id="ARBA00022723"/>
    </source>
</evidence>
<dbReference type="InterPro" id="IPR015884">
    <property type="entry name" value="Malic_enzyme_CS"/>
</dbReference>
<evidence type="ECO:0000256" key="1">
    <source>
        <dbReference type="ARBA" id="ARBA00001936"/>
    </source>
</evidence>
<evidence type="ECO:0000256" key="2">
    <source>
        <dbReference type="ARBA" id="ARBA00008785"/>
    </source>
</evidence>
<evidence type="ECO:0000256" key="7">
    <source>
        <dbReference type="PIRSR" id="PIRSR000106-2"/>
    </source>
</evidence>
<dbReference type="SMART" id="SM00919">
    <property type="entry name" value="Malic_M"/>
    <property type="match status" value="1"/>
</dbReference>
<evidence type="ECO:0000313" key="12">
    <source>
        <dbReference type="EMBL" id="CDZ85257.1"/>
    </source>
</evidence>
<dbReference type="InterPro" id="IPR037062">
    <property type="entry name" value="Malic_N_dom_sf"/>
</dbReference>
<dbReference type="GO" id="GO:0016616">
    <property type="term" value="F:oxidoreductase activity, acting on the CH-OH group of donors, NAD or NADP as acceptor"/>
    <property type="evidence" value="ECO:0007669"/>
    <property type="project" value="InterPro"/>
</dbReference>
<dbReference type="PROSITE" id="PS00331">
    <property type="entry name" value="MALIC_ENZYMES"/>
    <property type="match status" value="1"/>
</dbReference>
<evidence type="ECO:0000256" key="4">
    <source>
        <dbReference type="ARBA" id="ARBA00023002"/>
    </source>
</evidence>
<dbReference type="GO" id="GO:0046872">
    <property type="term" value="F:metal ion binding"/>
    <property type="evidence" value="ECO:0007669"/>
    <property type="project" value="UniProtKB-KW"/>
</dbReference>
<dbReference type="GO" id="GO:0006108">
    <property type="term" value="P:malate metabolic process"/>
    <property type="evidence" value="ECO:0007669"/>
    <property type="project" value="TreeGrafter"/>
</dbReference>
<evidence type="ECO:0000256" key="8">
    <source>
        <dbReference type="PIRSR" id="PIRSR000106-3"/>
    </source>
</evidence>
<dbReference type="InterPro" id="IPR001891">
    <property type="entry name" value="Malic_OxRdtase"/>
</dbReference>
<evidence type="ECO:0000256" key="5">
    <source>
        <dbReference type="ARBA" id="ARBA00023027"/>
    </source>
</evidence>
<gene>
    <name evidence="12" type="ORF">BN1086_03457</name>
</gene>
<keyword evidence="3 8" id="KW-0479">Metal-binding</keyword>
<dbReference type="Pfam" id="PF03949">
    <property type="entry name" value="Malic_M"/>
    <property type="match status" value="1"/>
</dbReference>
<comment type="similarity">
    <text evidence="2 9">Belongs to the malic enzymes family.</text>
</comment>
<dbReference type="InterPro" id="IPR012302">
    <property type="entry name" value="Malic_NAD-bd"/>
</dbReference>
<dbReference type="PATRIC" id="fig|545.12.peg.3466"/>
<reference evidence="12" key="1">
    <citation type="submission" date="2014-06" db="EMBL/GenBank/DDBJ databases">
        <authorList>
            <person name="Urmite Genomes Urmite Genomes"/>
        </authorList>
    </citation>
    <scope>NUCLEOTIDE SEQUENCE</scope>
</reference>
<dbReference type="InterPro" id="IPR046346">
    <property type="entry name" value="Aminoacid_DH-like_N_sf"/>
</dbReference>
<dbReference type="SUPFAM" id="SSF53223">
    <property type="entry name" value="Aminoacid dehydrogenase-like, N-terminal domain"/>
    <property type="match status" value="1"/>
</dbReference>
<organism evidence="12">
    <name type="scientific">Citrobacter koseri</name>
    <name type="common">Citrobacter diversus</name>
    <dbReference type="NCBI Taxonomy" id="545"/>
    <lineage>
        <taxon>Bacteria</taxon>
        <taxon>Pseudomonadati</taxon>
        <taxon>Pseudomonadota</taxon>
        <taxon>Gammaproteobacteria</taxon>
        <taxon>Enterobacterales</taxon>
        <taxon>Enterobacteriaceae</taxon>
        <taxon>Citrobacter</taxon>
    </lineage>
</organism>
<accession>A0A078LIX1</accession>
<comment type="cofactor">
    <cofactor evidence="1">
        <name>Mn(2+)</name>
        <dbReference type="ChEBI" id="CHEBI:29035"/>
    </cofactor>
</comment>
<dbReference type="GO" id="GO:0005829">
    <property type="term" value="C:cytosol"/>
    <property type="evidence" value="ECO:0007669"/>
    <property type="project" value="TreeGrafter"/>
</dbReference>
<dbReference type="GO" id="GO:0051287">
    <property type="term" value="F:NAD binding"/>
    <property type="evidence" value="ECO:0007669"/>
    <property type="project" value="InterPro"/>
</dbReference>
<name>A0A078LIX1_CITKO</name>
<sequence length="564" mass="62214">MDSNVTHDVLYVPFTGKLLLESPLLNKGSSFTQQERNDFNLNGLLPCAIENIDEQAERAYQQYLEAESDNARHIYLRNIQDTNETLFYYLLKKHLPEMLPIVYTPVVGAACEKFSGIYRRARGVFISWPDRERIDDILHDIPRHDIKVIVVTDGERILGLGDQGVGGMGIPIGKLSLYTVCGGVNPAHTLPVMLDVGTNNPRLLDDPRYMGWRHPRITGEDYFAFIGMFIAAVKRRWPNVLLQFEDFAQHTAVPLLHRYRDELCCFNDDIQGTASVALATILAACRASQRDFNQQTMVIVGAGAAGCGIARHIIACRVAEGMDAAEASKTIFMVDRDGLVMTTASSLADFQVPLAQPPEMLSGWAYAGATPSLLEVIHNAKPGVMLGVSGQAGLFTEEVVRTMYRHCERPIIMPLSNPTSRMEARPQDLIRWTDGQAIIATGSPCEPVDFAGRTIPVSQCNNVYIFPAIGLGAIASGARRITETMLMAASRALADASPSVRHHGGGLLPEINMICDVTRRIAFEVGKAAQLSGVADVLDDAVLTQRITAHFWLPHYRPYKRRAI</sequence>
<comment type="cofactor">
    <cofactor evidence="8">
        <name>Mg(2+)</name>
        <dbReference type="ChEBI" id="CHEBI:18420"/>
    </cofactor>
    <cofactor evidence="8">
        <name>Mn(2+)</name>
        <dbReference type="ChEBI" id="CHEBI:29035"/>
    </cofactor>
    <text evidence="8">Divalent metal cations. Prefers magnesium or manganese.</text>
</comment>
<dbReference type="PANTHER" id="PTHR23406:SF34">
    <property type="entry name" value="NAD-DEPENDENT MALIC ENZYME, MITOCHONDRIAL"/>
    <property type="match status" value="1"/>
</dbReference>
<dbReference type="AlphaFoldDB" id="A0A078LIX1"/>
<dbReference type="SUPFAM" id="SSF51735">
    <property type="entry name" value="NAD(P)-binding Rossmann-fold domains"/>
    <property type="match status" value="1"/>
</dbReference>
<dbReference type="Gene3D" id="3.40.50.720">
    <property type="entry name" value="NAD(P)-binding Rossmann-like Domain"/>
    <property type="match status" value="1"/>
</dbReference>
<feature type="active site" description="Proton donor" evidence="6">
    <location>
        <position position="103"/>
    </location>
</feature>
<feature type="domain" description="Malic enzyme N-terminal" evidence="11">
    <location>
        <begin position="80"/>
        <end position="260"/>
    </location>
</feature>
<dbReference type="InterPro" id="IPR036291">
    <property type="entry name" value="NAD(P)-bd_dom_sf"/>
</dbReference>
<protein>
    <submittedName>
        <fullName evidence="12">Malate dehydrogenase</fullName>
    </submittedName>
</protein>
<evidence type="ECO:0000256" key="9">
    <source>
        <dbReference type="RuleBase" id="RU003427"/>
    </source>
</evidence>
<feature type="binding site" evidence="8">
    <location>
        <position position="269"/>
    </location>
    <ligand>
        <name>a divalent metal cation</name>
        <dbReference type="ChEBI" id="CHEBI:60240"/>
    </ligand>
</feature>
<feature type="binding site" evidence="8">
    <location>
        <position position="246"/>
    </location>
    <ligand>
        <name>a divalent metal cation</name>
        <dbReference type="ChEBI" id="CHEBI:60240"/>
    </ligand>
</feature>
<dbReference type="EMBL" id="LK931336">
    <property type="protein sequence ID" value="CDZ85257.1"/>
    <property type="molecule type" value="Genomic_DNA"/>
</dbReference>
<dbReference type="FunFam" id="3.40.50.10380:FF:000001">
    <property type="entry name" value="NAD-dependent malic enzyme"/>
    <property type="match status" value="1"/>
</dbReference>
<dbReference type="Gene3D" id="3.40.50.10380">
    <property type="entry name" value="Malic enzyme, N-terminal domain"/>
    <property type="match status" value="1"/>
</dbReference>
<feature type="domain" description="Malic enzyme NAD-binding" evidence="10">
    <location>
        <begin position="270"/>
        <end position="530"/>
    </location>
</feature>
<feature type="binding site" evidence="7">
    <location>
        <position position="461"/>
    </location>
    <ligand>
        <name>(S)-malate</name>
        <dbReference type="ChEBI" id="CHEBI:15589"/>
    </ligand>
</feature>
<dbReference type="GO" id="GO:0004470">
    <property type="term" value="F:malic enzyme activity"/>
    <property type="evidence" value="ECO:0007669"/>
    <property type="project" value="InterPro"/>
</dbReference>
<proteinExistence type="inferred from homology"/>
<dbReference type="Pfam" id="PF00390">
    <property type="entry name" value="malic"/>
    <property type="match status" value="1"/>
</dbReference>
<evidence type="ECO:0000256" key="6">
    <source>
        <dbReference type="PIRSR" id="PIRSR000106-1"/>
    </source>
</evidence>
<dbReference type="PRINTS" id="PR00072">
    <property type="entry name" value="MALOXRDTASE"/>
</dbReference>
<dbReference type="PANTHER" id="PTHR23406">
    <property type="entry name" value="MALIC ENZYME-RELATED"/>
    <property type="match status" value="1"/>
</dbReference>
<dbReference type="PIRSF" id="PIRSF000106">
    <property type="entry name" value="ME"/>
    <property type="match status" value="1"/>
</dbReference>
<feature type="binding site" evidence="8">
    <location>
        <position position="245"/>
    </location>
    <ligand>
        <name>a divalent metal cation</name>
        <dbReference type="ChEBI" id="CHEBI:60240"/>
    </ligand>
</feature>
<keyword evidence="4" id="KW-0560">Oxidoreductase</keyword>
<dbReference type="InterPro" id="IPR012301">
    <property type="entry name" value="Malic_N_dom"/>
</dbReference>
<evidence type="ECO:0000259" key="10">
    <source>
        <dbReference type="SMART" id="SM00919"/>
    </source>
</evidence>
<feature type="binding site" evidence="7">
    <location>
        <position position="156"/>
    </location>
    <ligand>
        <name>(S)-malate</name>
        <dbReference type="ChEBI" id="CHEBI:15589"/>
    </ligand>
</feature>
<dbReference type="NCBIfam" id="NF010052">
    <property type="entry name" value="PRK13529.1"/>
    <property type="match status" value="1"/>
</dbReference>
<dbReference type="SMART" id="SM01274">
    <property type="entry name" value="malic"/>
    <property type="match status" value="1"/>
</dbReference>
<keyword evidence="5" id="KW-0520">NAD</keyword>
<feature type="active site" description="Proton acceptor" evidence="6">
    <location>
        <position position="174"/>
    </location>
</feature>
<evidence type="ECO:0000259" key="11">
    <source>
        <dbReference type="SMART" id="SM01274"/>
    </source>
</evidence>
<feature type="binding site" evidence="7">
    <location>
        <position position="417"/>
    </location>
    <ligand>
        <name>(S)-malate</name>
        <dbReference type="ChEBI" id="CHEBI:15589"/>
    </ligand>
</feature>